<dbReference type="CDD" id="cd00291">
    <property type="entry name" value="SirA_YedF_YeeD"/>
    <property type="match status" value="1"/>
</dbReference>
<dbReference type="PANTHER" id="PTHR33279:SF6">
    <property type="entry name" value="SULFUR CARRIER PROTEIN YEDF-RELATED"/>
    <property type="match status" value="1"/>
</dbReference>
<protein>
    <recommendedName>
        <fullName evidence="2">UPF0033 domain-containing protein</fullName>
    </recommendedName>
</protein>
<dbReference type="RefSeq" id="WP_344149451.1">
    <property type="nucleotide sequence ID" value="NZ_BAAAQR010000003.1"/>
</dbReference>
<accession>A0ABN2ZI54</accession>
<keyword evidence="4" id="KW-1185">Reference proteome</keyword>
<dbReference type="PANTHER" id="PTHR33279">
    <property type="entry name" value="SULFUR CARRIER PROTEIN YEDF-RELATED"/>
    <property type="match status" value="1"/>
</dbReference>
<evidence type="ECO:0000256" key="1">
    <source>
        <dbReference type="ARBA" id="ARBA00008984"/>
    </source>
</evidence>
<dbReference type="InterPro" id="IPR001455">
    <property type="entry name" value="TusA-like"/>
</dbReference>
<comment type="similarity">
    <text evidence="1">Belongs to the sulfur carrier protein TusA family.</text>
</comment>
<dbReference type="SUPFAM" id="SSF64307">
    <property type="entry name" value="SirA-like"/>
    <property type="match status" value="1"/>
</dbReference>
<gene>
    <name evidence="3" type="ORF">GCM10009844_13850</name>
</gene>
<evidence type="ECO:0000259" key="2">
    <source>
        <dbReference type="PROSITE" id="PS01148"/>
    </source>
</evidence>
<organism evidence="3 4">
    <name type="scientific">Nocardioides koreensis</name>
    <dbReference type="NCBI Taxonomy" id="433651"/>
    <lineage>
        <taxon>Bacteria</taxon>
        <taxon>Bacillati</taxon>
        <taxon>Actinomycetota</taxon>
        <taxon>Actinomycetes</taxon>
        <taxon>Propionibacteriales</taxon>
        <taxon>Nocardioidaceae</taxon>
        <taxon>Nocardioides</taxon>
    </lineage>
</organism>
<dbReference type="Pfam" id="PF01206">
    <property type="entry name" value="TusA"/>
    <property type="match status" value="1"/>
</dbReference>
<dbReference type="EMBL" id="BAAAQR010000003">
    <property type="protein sequence ID" value="GAA2142556.1"/>
    <property type="molecule type" value="Genomic_DNA"/>
</dbReference>
<evidence type="ECO:0000313" key="3">
    <source>
        <dbReference type="EMBL" id="GAA2142556.1"/>
    </source>
</evidence>
<name>A0ABN2ZI54_9ACTN</name>
<dbReference type="Gene3D" id="3.30.110.40">
    <property type="entry name" value="TusA-like domain"/>
    <property type="match status" value="1"/>
</dbReference>
<comment type="caution">
    <text evidence="3">The sequence shown here is derived from an EMBL/GenBank/DDBJ whole genome shotgun (WGS) entry which is preliminary data.</text>
</comment>
<proteinExistence type="inferred from homology"/>
<dbReference type="InterPro" id="IPR036868">
    <property type="entry name" value="TusA-like_sf"/>
</dbReference>
<reference evidence="3 4" key="1">
    <citation type="journal article" date="2019" name="Int. J. Syst. Evol. Microbiol.">
        <title>The Global Catalogue of Microorganisms (GCM) 10K type strain sequencing project: providing services to taxonomists for standard genome sequencing and annotation.</title>
        <authorList>
            <consortium name="The Broad Institute Genomics Platform"/>
            <consortium name="The Broad Institute Genome Sequencing Center for Infectious Disease"/>
            <person name="Wu L."/>
            <person name="Ma J."/>
        </authorList>
    </citation>
    <scope>NUCLEOTIDE SEQUENCE [LARGE SCALE GENOMIC DNA]</scope>
    <source>
        <strain evidence="3 4">JCM 16022</strain>
    </source>
</reference>
<dbReference type="PROSITE" id="PS01148">
    <property type="entry name" value="UPF0033"/>
    <property type="match status" value="1"/>
</dbReference>
<evidence type="ECO:0000313" key="4">
    <source>
        <dbReference type="Proteomes" id="UP001501771"/>
    </source>
</evidence>
<sequence length="77" mass="8410">MDHQIDVTVDAKGQKCPMPVLLTSRGMKNLSPGQVMLVEATDSGSRSDIPSWAKDTGNELLDSSVEDGVFRYVIRKS</sequence>
<feature type="domain" description="UPF0033" evidence="2">
    <location>
        <begin position="9"/>
        <end position="33"/>
    </location>
</feature>
<dbReference type="Proteomes" id="UP001501771">
    <property type="component" value="Unassembled WGS sequence"/>
</dbReference>